<accession>A0A2M4D2M9</accession>
<dbReference type="EMBL" id="GGFL01007618">
    <property type="protein sequence ID" value="MBW71796.1"/>
    <property type="molecule type" value="Transcribed_RNA"/>
</dbReference>
<evidence type="ECO:0000313" key="1">
    <source>
        <dbReference type="EMBL" id="MBW71796.1"/>
    </source>
</evidence>
<proteinExistence type="predicted"/>
<organism evidence="1">
    <name type="scientific">Anopheles darlingi</name>
    <name type="common">Mosquito</name>
    <dbReference type="NCBI Taxonomy" id="43151"/>
    <lineage>
        <taxon>Eukaryota</taxon>
        <taxon>Metazoa</taxon>
        <taxon>Ecdysozoa</taxon>
        <taxon>Arthropoda</taxon>
        <taxon>Hexapoda</taxon>
        <taxon>Insecta</taxon>
        <taxon>Pterygota</taxon>
        <taxon>Neoptera</taxon>
        <taxon>Endopterygota</taxon>
        <taxon>Diptera</taxon>
        <taxon>Nematocera</taxon>
        <taxon>Culicoidea</taxon>
        <taxon>Culicidae</taxon>
        <taxon>Anophelinae</taxon>
        <taxon>Anopheles</taxon>
    </lineage>
</organism>
<protein>
    <submittedName>
        <fullName evidence="1">Putative secreted protein</fullName>
    </submittedName>
</protein>
<sequence>MLLVMLMLLLLLLLVVMLLLLLLLLLLLGMLWWAGAAGRNAKSRLQLIAARRLPTAAGTVHIRHTAIGRAGR</sequence>
<name>A0A2M4D2M9_ANODA</name>
<dbReference type="AlphaFoldDB" id="A0A2M4D2M9"/>
<reference evidence="1" key="1">
    <citation type="submission" date="2018-01" db="EMBL/GenBank/DDBJ databases">
        <title>An insight into the sialome of Amazonian anophelines.</title>
        <authorList>
            <person name="Ribeiro J.M."/>
            <person name="Scarpassa V."/>
            <person name="Calvo E."/>
        </authorList>
    </citation>
    <scope>NUCLEOTIDE SEQUENCE</scope>
</reference>